<dbReference type="Pfam" id="PF12833">
    <property type="entry name" value="HTH_18"/>
    <property type="match status" value="1"/>
</dbReference>
<evidence type="ECO:0000256" key="3">
    <source>
        <dbReference type="ARBA" id="ARBA00023163"/>
    </source>
</evidence>
<evidence type="ECO:0000313" key="5">
    <source>
        <dbReference type="EMBL" id="ORB64725.1"/>
    </source>
</evidence>
<evidence type="ECO:0000259" key="4">
    <source>
        <dbReference type="PROSITE" id="PS01124"/>
    </source>
</evidence>
<dbReference type="InterPro" id="IPR018060">
    <property type="entry name" value="HTH_AraC"/>
</dbReference>
<dbReference type="Proteomes" id="UP000192411">
    <property type="component" value="Unassembled WGS sequence"/>
</dbReference>
<evidence type="ECO:0000313" key="6">
    <source>
        <dbReference type="Proteomes" id="UP000192411"/>
    </source>
</evidence>
<keyword evidence="1" id="KW-0805">Transcription regulation</keyword>
<accession>A0A1X0JQ98</accession>
<dbReference type="GO" id="GO:0003700">
    <property type="term" value="F:DNA-binding transcription factor activity"/>
    <property type="evidence" value="ECO:0007669"/>
    <property type="project" value="InterPro"/>
</dbReference>
<sequence length="226" mass="24309">MIPRFAIGEGYAVYRGPTTAGTLHRHAAFQIMIGMRHDVGVVDGADVTHRGAALVVSPMQRHCLLATADVLTYFVEPHCAFADGLRERYGNGICAASELQNLSEDDVRPAGNRGSDDLDPRLVRALNALAGSDIALPDLATQIGLSPQRLRALARQQLGMPLARGRVWTRLRRAAEALQQGRSLADAATEAGFADQAHLTRQMREMMGLTPAGLLPIVRSQALPAT</sequence>
<dbReference type="PROSITE" id="PS00041">
    <property type="entry name" value="HTH_ARAC_FAMILY_1"/>
    <property type="match status" value="1"/>
</dbReference>
<dbReference type="SUPFAM" id="SSF46689">
    <property type="entry name" value="Homeodomain-like"/>
    <property type="match status" value="1"/>
</dbReference>
<organism evidence="5 6">
    <name type="scientific">Mycolicibacterium tusciae</name>
    <dbReference type="NCBI Taxonomy" id="75922"/>
    <lineage>
        <taxon>Bacteria</taxon>
        <taxon>Bacillati</taxon>
        <taxon>Actinomycetota</taxon>
        <taxon>Actinomycetes</taxon>
        <taxon>Mycobacteriales</taxon>
        <taxon>Mycobacteriaceae</taxon>
        <taxon>Mycolicibacterium</taxon>
    </lineage>
</organism>
<dbReference type="InterPro" id="IPR009057">
    <property type="entry name" value="Homeodomain-like_sf"/>
</dbReference>
<name>A0A1X0JQ98_9MYCO</name>
<comment type="caution">
    <text evidence="5">The sequence shown here is derived from an EMBL/GenBank/DDBJ whole genome shotgun (WGS) entry which is preliminary data.</text>
</comment>
<proteinExistence type="predicted"/>
<gene>
    <name evidence="5" type="ORF">BST47_15645</name>
</gene>
<dbReference type="GO" id="GO:0043565">
    <property type="term" value="F:sequence-specific DNA binding"/>
    <property type="evidence" value="ECO:0007669"/>
    <property type="project" value="InterPro"/>
</dbReference>
<dbReference type="InterPro" id="IPR050204">
    <property type="entry name" value="AraC_XylS_family_regulators"/>
</dbReference>
<keyword evidence="2 5" id="KW-0238">DNA-binding</keyword>
<dbReference type="AlphaFoldDB" id="A0A1X0JQ98"/>
<dbReference type="PANTHER" id="PTHR46796:SF15">
    <property type="entry name" value="BLL1074 PROTEIN"/>
    <property type="match status" value="1"/>
</dbReference>
<dbReference type="OrthoDB" id="4549023at2"/>
<keyword evidence="6" id="KW-1185">Reference proteome</keyword>
<protein>
    <submittedName>
        <fullName evidence="5">DNA-binding protein</fullName>
    </submittedName>
</protein>
<dbReference type="InterPro" id="IPR018062">
    <property type="entry name" value="HTH_AraC-typ_CS"/>
</dbReference>
<dbReference type="SMART" id="SM00342">
    <property type="entry name" value="HTH_ARAC"/>
    <property type="match status" value="1"/>
</dbReference>
<dbReference type="PANTHER" id="PTHR46796">
    <property type="entry name" value="HTH-TYPE TRANSCRIPTIONAL ACTIVATOR RHAS-RELATED"/>
    <property type="match status" value="1"/>
</dbReference>
<reference evidence="5 6" key="1">
    <citation type="submission" date="2017-02" db="EMBL/GenBank/DDBJ databases">
        <title>The new phylogeny of genus Mycobacterium.</title>
        <authorList>
            <person name="Tortoli E."/>
            <person name="Trovato A."/>
            <person name="Cirillo D.M."/>
        </authorList>
    </citation>
    <scope>NUCLEOTIDE SEQUENCE [LARGE SCALE GENOMIC DNA]</scope>
    <source>
        <strain evidence="5 6">DSM 44338</strain>
    </source>
</reference>
<dbReference type="EMBL" id="MVIM01000007">
    <property type="protein sequence ID" value="ORB64725.1"/>
    <property type="molecule type" value="Genomic_DNA"/>
</dbReference>
<evidence type="ECO:0000256" key="1">
    <source>
        <dbReference type="ARBA" id="ARBA00023015"/>
    </source>
</evidence>
<dbReference type="Gene3D" id="1.10.10.60">
    <property type="entry name" value="Homeodomain-like"/>
    <property type="match status" value="1"/>
</dbReference>
<evidence type="ECO:0000256" key="2">
    <source>
        <dbReference type="ARBA" id="ARBA00023125"/>
    </source>
</evidence>
<feature type="domain" description="HTH araC/xylS-type" evidence="4">
    <location>
        <begin position="120"/>
        <end position="217"/>
    </location>
</feature>
<dbReference type="PROSITE" id="PS01124">
    <property type="entry name" value="HTH_ARAC_FAMILY_2"/>
    <property type="match status" value="1"/>
</dbReference>
<dbReference type="STRING" id="75922.BST47_15645"/>
<dbReference type="RefSeq" id="WP_083126424.1">
    <property type="nucleotide sequence ID" value="NZ_MVIM01000007.1"/>
</dbReference>
<keyword evidence="3" id="KW-0804">Transcription</keyword>